<dbReference type="Proteomes" id="UP001162030">
    <property type="component" value="Chromosome"/>
</dbReference>
<feature type="transmembrane region" description="Helical" evidence="6">
    <location>
        <begin position="158"/>
        <end position="177"/>
    </location>
</feature>
<name>A0ABM9HY65_9GAMM</name>
<dbReference type="RefSeq" id="WP_051332055.1">
    <property type="nucleotide sequence ID" value="NZ_OX458333.1"/>
</dbReference>
<organism evidence="7 8">
    <name type="scientific">Methylocaldum szegediense</name>
    <dbReference type="NCBI Taxonomy" id="73780"/>
    <lineage>
        <taxon>Bacteria</taxon>
        <taxon>Pseudomonadati</taxon>
        <taxon>Pseudomonadota</taxon>
        <taxon>Gammaproteobacteria</taxon>
        <taxon>Methylococcales</taxon>
        <taxon>Methylococcaceae</taxon>
        <taxon>Methylocaldum</taxon>
    </lineage>
</organism>
<feature type="transmembrane region" description="Helical" evidence="6">
    <location>
        <begin position="274"/>
        <end position="296"/>
    </location>
</feature>
<evidence type="ECO:0000256" key="5">
    <source>
        <dbReference type="ARBA" id="ARBA00023136"/>
    </source>
</evidence>
<evidence type="ECO:0000256" key="2">
    <source>
        <dbReference type="ARBA" id="ARBA00022475"/>
    </source>
</evidence>
<feature type="transmembrane region" description="Helical" evidence="6">
    <location>
        <begin position="76"/>
        <end position="96"/>
    </location>
</feature>
<dbReference type="Pfam" id="PF09678">
    <property type="entry name" value="Caa3_CtaG"/>
    <property type="match status" value="1"/>
</dbReference>
<dbReference type="EMBL" id="OX458333">
    <property type="protein sequence ID" value="CAI8764481.1"/>
    <property type="molecule type" value="Genomic_DNA"/>
</dbReference>
<evidence type="ECO:0000256" key="4">
    <source>
        <dbReference type="ARBA" id="ARBA00022989"/>
    </source>
</evidence>
<feature type="transmembrane region" description="Helical" evidence="6">
    <location>
        <begin position="116"/>
        <end position="138"/>
    </location>
</feature>
<dbReference type="InterPro" id="IPR019108">
    <property type="entry name" value="Caa3_assmbl_CtaG-rel"/>
</dbReference>
<feature type="transmembrane region" description="Helical" evidence="6">
    <location>
        <begin position="197"/>
        <end position="214"/>
    </location>
</feature>
<gene>
    <name evidence="7" type="ORF">MSZNOR_0907</name>
</gene>
<evidence type="ECO:0000256" key="3">
    <source>
        <dbReference type="ARBA" id="ARBA00022692"/>
    </source>
</evidence>
<sequence>MERHRLVRRYQFSSLLATFGVPAFAQAHDGSSSISGFEWTAWNVEPWVPLCLALSAGLFTAGLLRLWPKVGAGRRMLVQKSLVYAGGWLFVAVALVSPLDPLSDVLFSAHMVQHEVLMLLATPLLVLSRPIAVALWAFPRGWRRLLVRFSTTGWIGHFWRYITAPFAAWAIHGVVIWAWHAPILFQAALKDEQVHTVQHLSFFMSALVFWWAIIRGREGARGYGAGVLYLFLTTVHTSLLGALLTFSRQPWYSAYGGSAAAGLSALEDQQLAGLIMWIPAGTIYLLIALGMFAAWLEAIGKNAGGAPVRDCREDNVVIVPSKHST</sequence>
<feature type="transmembrane region" description="Helical" evidence="6">
    <location>
        <begin position="226"/>
        <end position="246"/>
    </location>
</feature>
<evidence type="ECO:0000256" key="6">
    <source>
        <dbReference type="SAM" id="Phobius"/>
    </source>
</evidence>
<proteinExistence type="predicted"/>
<evidence type="ECO:0000313" key="8">
    <source>
        <dbReference type="Proteomes" id="UP001162030"/>
    </source>
</evidence>
<keyword evidence="2" id="KW-1003">Cell membrane</keyword>
<keyword evidence="5 6" id="KW-0472">Membrane</keyword>
<keyword evidence="4 6" id="KW-1133">Transmembrane helix</keyword>
<feature type="transmembrane region" description="Helical" evidence="6">
    <location>
        <begin position="46"/>
        <end position="64"/>
    </location>
</feature>
<evidence type="ECO:0000313" key="7">
    <source>
        <dbReference type="EMBL" id="CAI8764481.1"/>
    </source>
</evidence>
<keyword evidence="3 6" id="KW-0812">Transmembrane</keyword>
<comment type="subcellular location">
    <subcellularLocation>
        <location evidence="1">Cell membrane</location>
        <topology evidence="1">Multi-pass membrane protein</topology>
    </subcellularLocation>
</comment>
<keyword evidence="8" id="KW-1185">Reference proteome</keyword>
<evidence type="ECO:0000256" key="1">
    <source>
        <dbReference type="ARBA" id="ARBA00004651"/>
    </source>
</evidence>
<accession>A0ABM9HY65</accession>
<protein>
    <submittedName>
        <fullName evidence="7">Membrane protein</fullName>
    </submittedName>
</protein>
<reference evidence="7 8" key="1">
    <citation type="submission" date="2023-03" db="EMBL/GenBank/DDBJ databases">
        <authorList>
            <person name="Pearce D."/>
        </authorList>
    </citation>
    <scope>NUCLEOTIDE SEQUENCE [LARGE SCALE GENOMIC DNA]</scope>
    <source>
        <strain evidence="7">Msz</strain>
    </source>
</reference>